<comment type="caution">
    <text evidence="1">The sequence shown here is derived from an EMBL/GenBank/DDBJ whole genome shotgun (WGS) entry which is preliminary data.</text>
</comment>
<organism evidence="1 2">
    <name type="scientific">Porites lobata</name>
    <dbReference type="NCBI Taxonomy" id="104759"/>
    <lineage>
        <taxon>Eukaryota</taxon>
        <taxon>Metazoa</taxon>
        <taxon>Cnidaria</taxon>
        <taxon>Anthozoa</taxon>
        <taxon>Hexacorallia</taxon>
        <taxon>Scleractinia</taxon>
        <taxon>Fungiina</taxon>
        <taxon>Poritidae</taxon>
        <taxon>Porites</taxon>
    </lineage>
</organism>
<sequence length="334" mass="38701">AQLHLLVQFPVLNISDPIRDEHLVMRQKEFIFCLQRNLLSPHVSLHCSVQHALLLVKNLHSNAGSVASILRGQIRYVRKTKRHEIHFFQLLNIILFAGSLFTSELPHKVTALQVAKVFFKVKENALASEDKSCRPETKTTVNQYVKLVFHPFGLGRFWTYKDAIGFASSHLLHKNVMILHADIYVHQGFEHLDETILSNKTMYFLTRHSTQRNGSLCPHEANEGTCDPKSRYVGSHDALLFRLLKPVSSEVLNKIDYRGNLYGIEQVLMFYLKAYEGFKFKNPCKILQIVHRHRMKSADQNHSSLFQGQRIDNYFKLSYRHRPGKLIYAPFSDF</sequence>
<proteinExistence type="predicted"/>
<evidence type="ECO:0000313" key="1">
    <source>
        <dbReference type="EMBL" id="CAH3042224.1"/>
    </source>
</evidence>
<evidence type="ECO:0008006" key="3">
    <source>
        <dbReference type="Google" id="ProtNLM"/>
    </source>
</evidence>
<evidence type="ECO:0000313" key="2">
    <source>
        <dbReference type="Proteomes" id="UP001159405"/>
    </source>
</evidence>
<gene>
    <name evidence="1" type="ORF">PLOB_00001051</name>
</gene>
<dbReference type="Proteomes" id="UP001159405">
    <property type="component" value="Unassembled WGS sequence"/>
</dbReference>
<dbReference type="PANTHER" id="PTHR40743">
    <property type="entry name" value="NUCLEOTIDE-DIPHOSPHO-SUGAR TRANSFERASE CONTAINING PROTEIN"/>
    <property type="match status" value="1"/>
</dbReference>
<feature type="non-terminal residue" evidence="1">
    <location>
        <position position="1"/>
    </location>
</feature>
<keyword evidence="2" id="KW-1185">Reference proteome</keyword>
<accession>A0ABN8N3F9</accession>
<dbReference type="EMBL" id="CALNXK010000010">
    <property type="protein sequence ID" value="CAH3042224.1"/>
    <property type="molecule type" value="Genomic_DNA"/>
</dbReference>
<dbReference type="PANTHER" id="PTHR40743:SF1">
    <property type="entry name" value="POSSIBLE GLYCOSYLTRANSFERASE"/>
    <property type="match status" value="1"/>
</dbReference>
<name>A0ABN8N3F9_9CNID</name>
<protein>
    <recommendedName>
        <fullName evidence="3">Maturase K</fullName>
    </recommendedName>
</protein>
<reference evidence="1 2" key="1">
    <citation type="submission" date="2022-05" db="EMBL/GenBank/DDBJ databases">
        <authorList>
            <consortium name="Genoscope - CEA"/>
            <person name="William W."/>
        </authorList>
    </citation>
    <scope>NUCLEOTIDE SEQUENCE [LARGE SCALE GENOMIC DNA]</scope>
</reference>